<dbReference type="InterPro" id="IPR004291">
    <property type="entry name" value="Transposase_IS66_central"/>
</dbReference>
<feature type="domain" description="Transposase IS66 central" evidence="1">
    <location>
        <begin position="25"/>
        <end position="58"/>
    </location>
</feature>
<sequence length="63" mass="7403">MHFLDRAAPVYFRYARISCPIDDRNCLGIDNKRVEQSIKPFVFGRKNWLFSNTKKGADKCNHI</sequence>
<reference evidence="2 3" key="1">
    <citation type="submission" date="2021-04" db="EMBL/GenBank/DDBJ databases">
        <title>Allobacillus sp. nov. SKP8-2 isolated from shrimp paste.</title>
        <authorList>
            <person name="Tanasupawat S."/>
            <person name="Yiamsombat S."/>
            <person name="Kanchanasin P."/>
            <person name="Kuncharoen N."/>
        </authorList>
    </citation>
    <scope>NUCLEOTIDE SEQUENCE [LARGE SCALE GENOMIC DNA]</scope>
    <source>
        <strain evidence="2 3">SKP8-2</strain>
    </source>
</reference>
<comment type="caution">
    <text evidence="2">The sequence shown here is derived from an EMBL/GenBank/DDBJ whole genome shotgun (WGS) entry which is preliminary data.</text>
</comment>
<dbReference type="Proteomes" id="UP000675431">
    <property type="component" value="Unassembled WGS sequence"/>
</dbReference>
<organism evidence="2 3">
    <name type="scientific">Allobacillus saliphilus</name>
    <dbReference type="NCBI Taxonomy" id="2912308"/>
    <lineage>
        <taxon>Bacteria</taxon>
        <taxon>Bacillati</taxon>
        <taxon>Bacillota</taxon>
        <taxon>Bacilli</taxon>
        <taxon>Bacillales</taxon>
        <taxon>Bacillaceae</taxon>
        <taxon>Allobacillus</taxon>
    </lineage>
</organism>
<keyword evidence="3" id="KW-1185">Reference proteome</keyword>
<dbReference type="Pfam" id="PF03050">
    <property type="entry name" value="DDE_Tnp_IS66"/>
    <property type="match status" value="1"/>
</dbReference>
<dbReference type="EMBL" id="JAGSIE010000043">
    <property type="protein sequence ID" value="MBR7554891.1"/>
    <property type="molecule type" value="Genomic_DNA"/>
</dbReference>
<gene>
    <name evidence="2" type="ORF">KC820_12215</name>
</gene>
<dbReference type="AlphaFoldDB" id="A0A941HTI9"/>
<name>A0A941HTI9_9BACI</name>
<evidence type="ECO:0000313" key="2">
    <source>
        <dbReference type="EMBL" id="MBR7554891.1"/>
    </source>
</evidence>
<evidence type="ECO:0000259" key="1">
    <source>
        <dbReference type="Pfam" id="PF03050"/>
    </source>
</evidence>
<evidence type="ECO:0000313" key="3">
    <source>
        <dbReference type="Proteomes" id="UP000675431"/>
    </source>
</evidence>
<proteinExistence type="predicted"/>
<protein>
    <submittedName>
        <fullName evidence="2">Transposase</fullName>
    </submittedName>
</protein>
<accession>A0A941HTI9</accession>